<evidence type="ECO:0000256" key="1">
    <source>
        <dbReference type="SAM" id="MobiDB-lite"/>
    </source>
</evidence>
<dbReference type="InterPro" id="IPR042848">
    <property type="entry name" value="Rpp38"/>
</dbReference>
<reference evidence="2" key="2">
    <citation type="submission" date="2025-08" db="UniProtKB">
        <authorList>
            <consortium name="Ensembl"/>
        </authorList>
    </citation>
    <scope>IDENTIFICATION</scope>
</reference>
<dbReference type="PANTHER" id="PTHR46948">
    <property type="entry name" value="RIBONUCLEASE P PROTEIN SUBUNIT P38"/>
    <property type="match status" value="1"/>
</dbReference>
<evidence type="ECO:0000313" key="3">
    <source>
        <dbReference type="Proteomes" id="UP000694680"/>
    </source>
</evidence>
<organism evidence="2 3">
    <name type="scientific">Gouania willdenowi</name>
    <name type="common">Blunt-snouted clingfish</name>
    <name type="synonym">Lepadogaster willdenowi</name>
    <dbReference type="NCBI Taxonomy" id="441366"/>
    <lineage>
        <taxon>Eukaryota</taxon>
        <taxon>Metazoa</taxon>
        <taxon>Chordata</taxon>
        <taxon>Craniata</taxon>
        <taxon>Vertebrata</taxon>
        <taxon>Euteleostomi</taxon>
        <taxon>Actinopterygii</taxon>
        <taxon>Neopterygii</taxon>
        <taxon>Teleostei</taxon>
        <taxon>Neoteleostei</taxon>
        <taxon>Acanthomorphata</taxon>
        <taxon>Ovalentaria</taxon>
        <taxon>Blenniimorphae</taxon>
        <taxon>Blenniiformes</taxon>
        <taxon>Gobiesocoidei</taxon>
        <taxon>Gobiesocidae</taxon>
        <taxon>Gobiesocinae</taxon>
        <taxon>Gouania</taxon>
    </lineage>
</organism>
<dbReference type="GO" id="GO:0004526">
    <property type="term" value="F:ribonuclease P activity"/>
    <property type="evidence" value="ECO:0007669"/>
    <property type="project" value="TreeGrafter"/>
</dbReference>
<dbReference type="AlphaFoldDB" id="A0A8C5I483"/>
<feature type="compositionally biased region" description="Polar residues" evidence="1">
    <location>
        <begin position="17"/>
        <end position="30"/>
    </location>
</feature>
<dbReference type="GO" id="GO:0001682">
    <property type="term" value="P:tRNA 5'-leader removal"/>
    <property type="evidence" value="ECO:0007669"/>
    <property type="project" value="InterPro"/>
</dbReference>
<reference evidence="2" key="1">
    <citation type="submission" date="2020-06" db="EMBL/GenBank/DDBJ databases">
        <authorList>
            <consortium name="Wellcome Sanger Institute Data Sharing"/>
        </authorList>
    </citation>
    <scope>NUCLEOTIDE SEQUENCE [LARGE SCALE GENOMIC DNA]</scope>
</reference>
<evidence type="ECO:0000313" key="2">
    <source>
        <dbReference type="Ensembl" id="ENSGWIP00000052895.1"/>
    </source>
</evidence>
<protein>
    <submittedName>
        <fullName evidence="2">Uncharacterized protein</fullName>
    </submittedName>
</protein>
<proteinExistence type="predicted"/>
<dbReference type="GO" id="GO:0000172">
    <property type="term" value="C:ribonuclease MRP complex"/>
    <property type="evidence" value="ECO:0007669"/>
    <property type="project" value="InterPro"/>
</dbReference>
<dbReference type="PANTHER" id="PTHR46948:SF1">
    <property type="entry name" value="RIBONUCLEASE P PROTEIN SUBUNIT P38"/>
    <property type="match status" value="1"/>
</dbReference>
<dbReference type="GO" id="GO:0001650">
    <property type="term" value="C:fibrillar center"/>
    <property type="evidence" value="ECO:0007669"/>
    <property type="project" value="TreeGrafter"/>
</dbReference>
<name>A0A8C5I483_GOUWI</name>
<accession>A0A8C5I483</accession>
<dbReference type="GO" id="GO:0033204">
    <property type="term" value="F:ribonuclease P RNA binding"/>
    <property type="evidence" value="ECO:0007669"/>
    <property type="project" value="TreeGrafter"/>
</dbReference>
<reference evidence="2" key="3">
    <citation type="submission" date="2025-09" db="UniProtKB">
        <authorList>
            <consortium name="Ensembl"/>
        </authorList>
    </citation>
    <scope>IDENTIFICATION</scope>
</reference>
<dbReference type="Gene3D" id="3.30.1330.30">
    <property type="match status" value="1"/>
</dbReference>
<dbReference type="Ensembl" id="ENSGWIT00000057063.1">
    <property type="protein sequence ID" value="ENSGWIP00000052895.1"/>
    <property type="gene ID" value="ENSGWIG00000025479.1"/>
</dbReference>
<sequence length="139" mass="15587">MATPGKSAKKEAKKPIQSKTSLISPFTSEWSPLPQKDMHFILQTLKDKLLSTGLEKKEEKGFRPWRKKLHQEKPAAVAAAVMESEPQMGEVFQGCVSSKNGWTNLTARRQLAIGINEVTKALERNELRLLLVLKHVLLA</sequence>
<feature type="region of interest" description="Disordered" evidence="1">
    <location>
        <begin position="1"/>
        <end position="32"/>
    </location>
</feature>
<keyword evidence="3" id="KW-1185">Reference proteome</keyword>
<dbReference type="SUPFAM" id="SSF55315">
    <property type="entry name" value="L30e-like"/>
    <property type="match status" value="1"/>
</dbReference>
<dbReference type="Proteomes" id="UP000694680">
    <property type="component" value="Chromosome 16"/>
</dbReference>
<dbReference type="GO" id="GO:0005655">
    <property type="term" value="C:nucleolar ribonuclease P complex"/>
    <property type="evidence" value="ECO:0007669"/>
    <property type="project" value="InterPro"/>
</dbReference>
<dbReference type="InterPro" id="IPR029064">
    <property type="entry name" value="Ribosomal_eL30-like_sf"/>
</dbReference>